<reference evidence="2" key="2">
    <citation type="submission" date="2015-01" db="EMBL/GenBank/DDBJ databases">
        <title>Evolutionary Origins and Diversification of the Mycorrhizal Mutualists.</title>
        <authorList>
            <consortium name="DOE Joint Genome Institute"/>
            <consortium name="Mycorrhizal Genomics Consortium"/>
            <person name="Kohler A."/>
            <person name="Kuo A."/>
            <person name="Nagy L.G."/>
            <person name="Floudas D."/>
            <person name="Copeland A."/>
            <person name="Barry K.W."/>
            <person name="Cichocki N."/>
            <person name="Veneault-Fourrey C."/>
            <person name="LaButti K."/>
            <person name="Lindquist E.A."/>
            <person name="Lipzen A."/>
            <person name="Lundell T."/>
            <person name="Morin E."/>
            <person name="Murat C."/>
            <person name="Riley R."/>
            <person name="Ohm R."/>
            <person name="Sun H."/>
            <person name="Tunlid A."/>
            <person name="Henrissat B."/>
            <person name="Grigoriev I.V."/>
            <person name="Hibbett D.S."/>
            <person name="Martin F."/>
        </authorList>
    </citation>
    <scope>NUCLEOTIDE SEQUENCE [LARGE SCALE GENOMIC DNA]</scope>
    <source>
        <strain evidence="2">F 1598</strain>
    </source>
</reference>
<feature type="non-terminal residue" evidence="1">
    <location>
        <position position="63"/>
    </location>
</feature>
<gene>
    <name evidence="1" type="ORF">PILCRDRAFT_43243</name>
</gene>
<dbReference type="HOGENOM" id="CLU_204266_0_0_1"/>
<feature type="non-terminal residue" evidence="1">
    <location>
        <position position="1"/>
    </location>
</feature>
<evidence type="ECO:0000313" key="2">
    <source>
        <dbReference type="Proteomes" id="UP000054166"/>
    </source>
</evidence>
<dbReference type="Proteomes" id="UP000054166">
    <property type="component" value="Unassembled WGS sequence"/>
</dbReference>
<protein>
    <submittedName>
        <fullName evidence="1">Uncharacterized protein</fullName>
    </submittedName>
</protein>
<organism evidence="1 2">
    <name type="scientific">Piloderma croceum (strain F 1598)</name>
    <dbReference type="NCBI Taxonomy" id="765440"/>
    <lineage>
        <taxon>Eukaryota</taxon>
        <taxon>Fungi</taxon>
        <taxon>Dikarya</taxon>
        <taxon>Basidiomycota</taxon>
        <taxon>Agaricomycotina</taxon>
        <taxon>Agaricomycetes</taxon>
        <taxon>Agaricomycetidae</taxon>
        <taxon>Atheliales</taxon>
        <taxon>Atheliaceae</taxon>
        <taxon>Piloderma</taxon>
    </lineage>
</organism>
<evidence type="ECO:0000313" key="1">
    <source>
        <dbReference type="EMBL" id="KIM92467.1"/>
    </source>
</evidence>
<dbReference type="STRING" id="765440.A0A0C3CS08"/>
<dbReference type="AlphaFoldDB" id="A0A0C3CS08"/>
<dbReference type="InParanoid" id="A0A0C3CS08"/>
<reference evidence="1 2" key="1">
    <citation type="submission" date="2014-04" db="EMBL/GenBank/DDBJ databases">
        <authorList>
            <consortium name="DOE Joint Genome Institute"/>
            <person name="Kuo A."/>
            <person name="Tarkka M."/>
            <person name="Buscot F."/>
            <person name="Kohler A."/>
            <person name="Nagy L.G."/>
            <person name="Floudas D."/>
            <person name="Copeland A."/>
            <person name="Barry K.W."/>
            <person name="Cichocki N."/>
            <person name="Veneault-Fourrey C."/>
            <person name="LaButti K."/>
            <person name="Lindquist E.A."/>
            <person name="Lipzen A."/>
            <person name="Lundell T."/>
            <person name="Morin E."/>
            <person name="Murat C."/>
            <person name="Sun H."/>
            <person name="Tunlid A."/>
            <person name="Henrissat B."/>
            <person name="Grigoriev I.V."/>
            <person name="Hibbett D.S."/>
            <person name="Martin F."/>
            <person name="Nordberg H.P."/>
            <person name="Cantor M.N."/>
            <person name="Hua S.X."/>
        </authorList>
    </citation>
    <scope>NUCLEOTIDE SEQUENCE [LARGE SCALE GENOMIC DNA]</scope>
    <source>
        <strain evidence="1 2">F 1598</strain>
    </source>
</reference>
<dbReference type="OrthoDB" id="3215311at2759"/>
<keyword evidence="2" id="KW-1185">Reference proteome</keyword>
<name>A0A0C3CS08_PILCF</name>
<proteinExistence type="predicted"/>
<dbReference type="EMBL" id="KN832970">
    <property type="protein sequence ID" value="KIM92467.1"/>
    <property type="molecule type" value="Genomic_DNA"/>
</dbReference>
<accession>A0A0C3CS08</accession>
<sequence>IGYMVCFPGTSSTCYGSHAKAAAELIVRHEFYIQFLEVVRDLKEKWNFTNIEQNIYCGLQDDP</sequence>